<name>A0ABP8BJL1_9ACTN</name>
<protein>
    <recommendedName>
        <fullName evidence="4">Fe2OG dioxygenase domain-containing protein</fullName>
    </recommendedName>
</protein>
<dbReference type="EMBL" id="BAABAQ010000018">
    <property type="protein sequence ID" value="GAA4208189.1"/>
    <property type="molecule type" value="Genomic_DNA"/>
</dbReference>
<sequence length="184" mass="20681">MGPEIISEVAIDQTLWDAIQEDQSRARHDVIPHGERHIARASDKIVQALGASDFAVSLRASVPDRNLSQSVYATYLYYREGDWVPLHVDDWNIFEFSCLVCLERTRGSSRPTATYFLLGRENLMALDLNVREAVWFHGVHIPHGRTPLSEGESVVLLNLGFSSSSRTDRPHEEKNHPEATDAGT</sequence>
<evidence type="ECO:0000313" key="2">
    <source>
        <dbReference type="EMBL" id="GAA4208189.1"/>
    </source>
</evidence>
<dbReference type="Proteomes" id="UP001501251">
    <property type="component" value="Unassembled WGS sequence"/>
</dbReference>
<evidence type="ECO:0000313" key="3">
    <source>
        <dbReference type="Proteomes" id="UP001501251"/>
    </source>
</evidence>
<keyword evidence="3" id="KW-1185">Reference proteome</keyword>
<accession>A0ABP8BJL1</accession>
<evidence type="ECO:0000256" key="1">
    <source>
        <dbReference type="SAM" id="MobiDB-lite"/>
    </source>
</evidence>
<organism evidence="2 3">
    <name type="scientific">Streptosporangium oxazolinicum</name>
    <dbReference type="NCBI Taxonomy" id="909287"/>
    <lineage>
        <taxon>Bacteria</taxon>
        <taxon>Bacillati</taxon>
        <taxon>Actinomycetota</taxon>
        <taxon>Actinomycetes</taxon>
        <taxon>Streptosporangiales</taxon>
        <taxon>Streptosporangiaceae</taxon>
        <taxon>Streptosporangium</taxon>
    </lineage>
</organism>
<reference evidence="3" key="1">
    <citation type="journal article" date="2019" name="Int. J. Syst. Evol. Microbiol.">
        <title>The Global Catalogue of Microorganisms (GCM) 10K type strain sequencing project: providing services to taxonomists for standard genome sequencing and annotation.</title>
        <authorList>
            <consortium name="The Broad Institute Genomics Platform"/>
            <consortium name="The Broad Institute Genome Sequencing Center for Infectious Disease"/>
            <person name="Wu L."/>
            <person name="Ma J."/>
        </authorList>
    </citation>
    <scope>NUCLEOTIDE SEQUENCE [LARGE SCALE GENOMIC DNA]</scope>
    <source>
        <strain evidence="3">JCM 17388</strain>
    </source>
</reference>
<proteinExistence type="predicted"/>
<feature type="compositionally biased region" description="Basic and acidic residues" evidence="1">
    <location>
        <begin position="166"/>
        <end position="184"/>
    </location>
</feature>
<gene>
    <name evidence="2" type="ORF">GCM10022252_72950</name>
</gene>
<comment type="caution">
    <text evidence="2">The sequence shown here is derived from an EMBL/GenBank/DDBJ whole genome shotgun (WGS) entry which is preliminary data.</text>
</comment>
<feature type="region of interest" description="Disordered" evidence="1">
    <location>
        <begin position="164"/>
        <end position="184"/>
    </location>
</feature>
<evidence type="ECO:0008006" key="4">
    <source>
        <dbReference type="Google" id="ProtNLM"/>
    </source>
</evidence>